<keyword evidence="1" id="KW-0732">Signal</keyword>
<evidence type="ECO:0000259" key="2">
    <source>
        <dbReference type="PROSITE" id="PS50835"/>
    </source>
</evidence>
<comment type="caution">
    <text evidence="3">The sequence shown here is derived from an EMBL/GenBank/DDBJ whole genome shotgun (WGS) entry which is preliminary data.</text>
</comment>
<dbReference type="SUPFAM" id="SSF48726">
    <property type="entry name" value="Immunoglobulin"/>
    <property type="match status" value="1"/>
</dbReference>
<organism evidence="3 4">
    <name type="scientific">Eschrichtius robustus</name>
    <name type="common">California gray whale</name>
    <name type="synonym">Eschrichtius gibbosus</name>
    <dbReference type="NCBI Taxonomy" id="9764"/>
    <lineage>
        <taxon>Eukaryota</taxon>
        <taxon>Metazoa</taxon>
        <taxon>Chordata</taxon>
        <taxon>Craniata</taxon>
        <taxon>Vertebrata</taxon>
        <taxon>Euteleostomi</taxon>
        <taxon>Mammalia</taxon>
        <taxon>Eutheria</taxon>
        <taxon>Laurasiatheria</taxon>
        <taxon>Artiodactyla</taxon>
        <taxon>Whippomorpha</taxon>
        <taxon>Cetacea</taxon>
        <taxon>Mysticeti</taxon>
        <taxon>Eschrichtiidae</taxon>
        <taxon>Eschrichtius</taxon>
    </lineage>
</organism>
<dbReference type="Gene3D" id="2.60.40.10">
    <property type="entry name" value="Immunoglobulins"/>
    <property type="match status" value="1"/>
</dbReference>
<accession>A0AB34GGS7</accession>
<feature type="chain" id="PRO_5044220070" description="Ig-like domain-containing protein" evidence="1">
    <location>
        <begin position="24"/>
        <end position="141"/>
    </location>
</feature>
<dbReference type="EMBL" id="JAIQCJ010002277">
    <property type="protein sequence ID" value="KAJ8778026.1"/>
    <property type="molecule type" value="Genomic_DNA"/>
</dbReference>
<keyword evidence="4" id="KW-1185">Reference proteome</keyword>
<reference evidence="3 4" key="1">
    <citation type="submission" date="2022-11" db="EMBL/GenBank/DDBJ databases">
        <title>Whole genome sequence of Eschrichtius robustus ER-17-0199.</title>
        <authorList>
            <person name="Bruniche-Olsen A."/>
            <person name="Black A.N."/>
            <person name="Fields C.J."/>
            <person name="Walden K."/>
            <person name="Dewoody J.A."/>
        </authorList>
    </citation>
    <scope>NUCLEOTIDE SEQUENCE [LARGE SCALE GENOMIC DNA]</scope>
    <source>
        <strain evidence="3">ER-17-0199</strain>
        <tissue evidence="3">Blubber</tissue>
    </source>
</reference>
<dbReference type="AlphaFoldDB" id="A0AB34GGS7"/>
<proteinExistence type="predicted"/>
<gene>
    <name evidence="3" type="ORF">J1605_001178</name>
</gene>
<evidence type="ECO:0000313" key="4">
    <source>
        <dbReference type="Proteomes" id="UP001159641"/>
    </source>
</evidence>
<sequence length="141" mass="15132">MTATPGQVLGTLLLTLLLRLTGCSQTGHIVSPQGCTHHGASLRLLLWDAAGSQRTVTAISFQYGQPFISLAGPTHRTTPGNPVPFNCTTDSFGSSDFSVTWIKDRDEHPASAQHLVTGDKGNYSVTSKVWIHGPAKMSCRR</sequence>
<dbReference type="InterPro" id="IPR013783">
    <property type="entry name" value="Ig-like_fold"/>
</dbReference>
<protein>
    <recommendedName>
        <fullName evidence="2">Ig-like domain-containing protein</fullName>
    </recommendedName>
</protein>
<feature type="signal peptide" evidence="1">
    <location>
        <begin position="1"/>
        <end position="23"/>
    </location>
</feature>
<dbReference type="InterPro" id="IPR007110">
    <property type="entry name" value="Ig-like_dom"/>
</dbReference>
<evidence type="ECO:0000313" key="3">
    <source>
        <dbReference type="EMBL" id="KAJ8778026.1"/>
    </source>
</evidence>
<evidence type="ECO:0000256" key="1">
    <source>
        <dbReference type="SAM" id="SignalP"/>
    </source>
</evidence>
<dbReference type="PROSITE" id="PS50835">
    <property type="entry name" value="IG_LIKE"/>
    <property type="match status" value="1"/>
</dbReference>
<dbReference type="InterPro" id="IPR036179">
    <property type="entry name" value="Ig-like_dom_sf"/>
</dbReference>
<dbReference type="Proteomes" id="UP001159641">
    <property type="component" value="Unassembled WGS sequence"/>
</dbReference>
<feature type="domain" description="Ig-like" evidence="2">
    <location>
        <begin position="66"/>
        <end position="141"/>
    </location>
</feature>
<name>A0AB34GGS7_ESCRO</name>